<evidence type="ECO:0000259" key="1">
    <source>
        <dbReference type="Pfam" id="PF06985"/>
    </source>
</evidence>
<evidence type="ECO:0000313" key="2">
    <source>
        <dbReference type="EMBL" id="KAH7367968.1"/>
    </source>
</evidence>
<protein>
    <submittedName>
        <fullName evidence="2">Heterokaryon incompatibility protein-domain-containing protein</fullName>
    </submittedName>
</protein>
<feature type="domain" description="Heterokaryon incompatibility" evidence="1">
    <location>
        <begin position="48"/>
        <end position="197"/>
    </location>
</feature>
<comment type="caution">
    <text evidence="2">The sequence shown here is derived from an EMBL/GenBank/DDBJ whole genome shotgun (WGS) entry which is preliminary data.</text>
</comment>
<dbReference type="AlphaFoldDB" id="A0A8K0TLZ6"/>
<dbReference type="PANTHER" id="PTHR24148">
    <property type="entry name" value="ANKYRIN REPEAT DOMAIN-CONTAINING PROTEIN 39 HOMOLOG-RELATED"/>
    <property type="match status" value="1"/>
</dbReference>
<dbReference type="EMBL" id="JAGPXD010000002">
    <property type="protein sequence ID" value="KAH7367968.1"/>
    <property type="molecule type" value="Genomic_DNA"/>
</dbReference>
<keyword evidence="3" id="KW-1185">Reference proteome</keyword>
<gene>
    <name evidence="2" type="ORF">B0T11DRAFT_326192</name>
</gene>
<sequence length="729" mass="82008">MGALYHYETIPSPANREFARVLDLAPGEPAEPLRGSLRRMSVSNPGPFEALSYVWGRNHVPDTIICDDKTLPITSSVAVALRRLRSTTDTRTIWVDQVCINQQDLVERSQQVRHMNSIYQKASRVLVWLGLDHGDDAARAFELTKSLAAVSDDPVLREEFRSRLADGDLTQFAEQDWVSLGWLFKLPYFGRKWVLQEIGTDAPKQLIWGDAELDWTYMSKAAALLKDDAYALRRRFDLLVWRPCYMDRLFSRAAYQKKELNFTYEMHRARWQQTGDPRDHIYALMGHPAAQEGPDGKRIVEVDYTLSADKVYHDFVVRMLRRDAFFMVLNTVQHASADLGVGFKERKLPTWVTQWDSQEGLYNLLGDDTCEFRPSGDVSVGGFAPNITFLDDNRVLSIDGIVIDEISFLGDVLLASEVAIESGRITDLWSRQPEAGPGGLIRGGDGLGMFLETLSAVKTRKGDEPTSREERIADGADFIYRAASGGVKISDEVKQMAKGGDCREAAYEVELTYPPPTWMSRGSDADDRVLRKDGFINTFPCSETFNSGNRELISLSPDAGDVCLGLGLPTSERSRGVDSEDIGVWEVNYWWGRYEDAPFDEGEEAYTWGSGLSRQVRSVSEGLWSSSPLEIPDHVRILGESDSSAPRKFNTSDLDGTKAVLAVRVSEYSIFDDLELEGLAPESVVNYCVFRTRTALHSASFAFYPFHYSDNLNRNIDNHHRHLAITTDH</sequence>
<name>A0A8K0TLZ6_9PEZI</name>
<dbReference type="PANTHER" id="PTHR24148:SF64">
    <property type="entry name" value="HETEROKARYON INCOMPATIBILITY DOMAIN-CONTAINING PROTEIN"/>
    <property type="match status" value="1"/>
</dbReference>
<reference evidence="2" key="1">
    <citation type="journal article" date="2021" name="Nat. Commun.">
        <title>Genetic determinants of endophytism in the Arabidopsis root mycobiome.</title>
        <authorList>
            <person name="Mesny F."/>
            <person name="Miyauchi S."/>
            <person name="Thiergart T."/>
            <person name="Pickel B."/>
            <person name="Atanasova L."/>
            <person name="Karlsson M."/>
            <person name="Huettel B."/>
            <person name="Barry K.W."/>
            <person name="Haridas S."/>
            <person name="Chen C."/>
            <person name="Bauer D."/>
            <person name="Andreopoulos W."/>
            <person name="Pangilinan J."/>
            <person name="LaButti K."/>
            <person name="Riley R."/>
            <person name="Lipzen A."/>
            <person name="Clum A."/>
            <person name="Drula E."/>
            <person name="Henrissat B."/>
            <person name="Kohler A."/>
            <person name="Grigoriev I.V."/>
            <person name="Martin F.M."/>
            <person name="Hacquard S."/>
        </authorList>
    </citation>
    <scope>NUCLEOTIDE SEQUENCE</scope>
    <source>
        <strain evidence="2">MPI-CAGE-AT-0016</strain>
    </source>
</reference>
<dbReference type="InterPro" id="IPR010730">
    <property type="entry name" value="HET"/>
</dbReference>
<dbReference type="InterPro" id="IPR052895">
    <property type="entry name" value="HetReg/Transcr_Mod"/>
</dbReference>
<evidence type="ECO:0000313" key="3">
    <source>
        <dbReference type="Proteomes" id="UP000813385"/>
    </source>
</evidence>
<dbReference type="Proteomes" id="UP000813385">
    <property type="component" value="Unassembled WGS sequence"/>
</dbReference>
<proteinExistence type="predicted"/>
<dbReference type="Pfam" id="PF06985">
    <property type="entry name" value="HET"/>
    <property type="match status" value="1"/>
</dbReference>
<organism evidence="2 3">
    <name type="scientific">Plectosphaerella cucumerina</name>
    <dbReference type="NCBI Taxonomy" id="40658"/>
    <lineage>
        <taxon>Eukaryota</taxon>
        <taxon>Fungi</taxon>
        <taxon>Dikarya</taxon>
        <taxon>Ascomycota</taxon>
        <taxon>Pezizomycotina</taxon>
        <taxon>Sordariomycetes</taxon>
        <taxon>Hypocreomycetidae</taxon>
        <taxon>Glomerellales</taxon>
        <taxon>Plectosphaerellaceae</taxon>
        <taxon>Plectosphaerella</taxon>
    </lineage>
</organism>
<dbReference type="OrthoDB" id="5571888at2759"/>
<accession>A0A8K0TLZ6</accession>